<dbReference type="Proteomes" id="UP000801492">
    <property type="component" value="Unassembled WGS sequence"/>
</dbReference>
<sequence>MFVRNSTGVPFNNTARLDLDPLTPSLFLQEVEEVGVPDIDLIESTHLNRRLRFRQHLKSTIRERFRTEYLVRLKLISTKGSPKELSVGETVLIGNNNSKRIDWPLARITETIKGKDGHVRVVKL</sequence>
<organism evidence="2 3">
    <name type="scientific">Ignelater luminosus</name>
    <name type="common">Cucubano</name>
    <name type="synonym">Pyrophorus luminosus</name>
    <dbReference type="NCBI Taxonomy" id="2038154"/>
    <lineage>
        <taxon>Eukaryota</taxon>
        <taxon>Metazoa</taxon>
        <taxon>Ecdysozoa</taxon>
        <taxon>Arthropoda</taxon>
        <taxon>Hexapoda</taxon>
        <taxon>Insecta</taxon>
        <taxon>Pterygota</taxon>
        <taxon>Neoptera</taxon>
        <taxon>Endopterygota</taxon>
        <taxon>Coleoptera</taxon>
        <taxon>Polyphaga</taxon>
        <taxon>Elateriformia</taxon>
        <taxon>Elateroidea</taxon>
        <taxon>Elateridae</taxon>
        <taxon>Agrypninae</taxon>
        <taxon>Pyrophorini</taxon>
        <taxon>Ignelater</taxon>
    </lineage>
</organism>
<accession>A0A8K0DJE5</accession>
<gene>
    <name evidence="2" type="ORF">ILUMI_01873</name>
</gene>
<comment type="caution">
    <text evidence="2">The sequence shown here is derived from an EMBL/GenBank/DDBJ whole genome shotgun (WGS) entry which is preliminary data.</text>
</comment>
<keyword evidence="3" id="KW-1185">Reference proteome</keyword>
<dbReference type="Pfam" id="PF18701">
    <property type="entry name" value="DUF5641"/>
    <property type="match status" value="1"/>
</dbReference>
<evidence type="ECO:0000313" key="2">
    <source>
        <dbReference type="EMBL" id="KAF2904308.1"/>
    </source>
</evidence>
<dbReference type="AlphaFoldDB" id="A0A8K0DJE5"/>
<protein>
    <recommendedName>
        <fullName evidence="1">DUF5641 domain-containing protein</fullName>
    </recommendedName>
</protein>
<evidence type="ECO:0000259" key="1">
    <source>
        <dbReference type="Pfam" id="PF18701"/>
    </source>
</evidence>
<dbReference type="InterPro" id="IPR040676">
    <property type="entry name" value="DUF5641"/>
</dbReference>
<feature type="domain" description="DUF5641" evidence="1">
    <location>
        <begin position="52"/>
        <end position="123"/>
    </location>
</feature>
<dbReference type="PANTHER" id="PTHR47331">
    <property type="entry name" value="PHD-TYPE DOMAIN-CONTAINING PROTEIN"/>
    <property type="match status" value="1"/>
</dbReference>
<evidence type="ECO:0000313" key="3">
    <source>
        <dbReference type="Proteomes" id="UP000801492"/>
    </source>
</evidence>
<dbReference type="EMBL" id="VTPC01000798">
    <property type="protein sequence ID" value="KAF2904308.1"/>
    <property type="molecule type" value="Genomic_DNA"/>
</dbReference>
<proteinExistence type="predicted"/>
<reference evidence="2" key="1">
    <citation type="submission" date="2019-08" db="EMBL/GenBank/DDBJ databases">
        <title>The genome of the North American firefly Photinus pyralis.</title>
        <authorList>
            <consortium name="Photinus pyralis genome working group"/>
            <person name="Fallon T.R."/>
            <person name="Sander Lower S.E."/>
            <person name="Weng J.-K."/>
        </authorList>
    </citation>
    <scope>NUCLEOTIDE SEQUENCE</scope>
    <source>
        <strain evidence="2">TRF0915ILg1</strain>
        <tissue evidence="2">Whole body</tissue>
    </source>
</reference>
<dbReference type="OrthoDB" id="6436901at2759"/>
<name>A0A8K0DJE5_IGNLU</name>